<keyword evidence="10" id="KW-1185">Reference proteome</keyword>
<evidence type="ECO:0000313" key="10">
    <source>
        <dbReference type="Proteomes" id="UP000050863"/>
    </source>
</evidence>
<comment type="catalytic activity">
    <reaction evidence="6">
        <text>GTP + H2O = GDP + phosphate + H(+)</text>
        <dbReference type="Rhea" id="RHEA:19669"/>
        <dbReference type="ChEBI" id="CHEBI:15377"/>
        <dbReference type="ChEBI" id="CHEBI:15378"/>
        <dbReference type="ChEBI" id="CHEBI:37565"/>
        <dbReference type="ChEBI" id="CHEBI:43474"/>
        <dbReference type="ChEBI" id="CHEBI:58189"/>
    </reaction>
    <physiologicalReaction direction="left-to-right" evidence="6">
        <dbReference type="Rhea" id="RHEA:19670"/>
    </physiologicalReaction>
</comment>
<dbReference type="GO" id="GO:0016787">
    <property type="term" value="F:hydrolase activity"/>
    <property type="evidence" value="ECO:0007669"/>
    <property type="project" value="UniProtKB-KW"/>
</dbReference>
<dbReference type="Pfam" id="PF07683">
    <property type="entry name" value="CobW_C"/>
    <property type="match status" value="1"/>
</dbReference>
<evidence type="ECO:0000256" key="3">
    <source>
        <dbReference type="ARBA" id="ARBA00023186"/>
    </source>
</evidence>
<evidence type="ECO:0000313" key="9">
    <source>
        <dbReference type="EMBL" id="KRQ98897.1"/>
    </source>
</evidence>
<evidence type="ECO:0000256" key="6">
    <source>
        <dbReference type="ARBA" id="ARBA00049117"/>
    </source>
</evidence>
<dbReference type="EMBL" id="LLXZ01000181">
    <property type="protein sequence ID" value="KRQ98897.1"/>
    <property type="molecule type" value="Genomic_DNA"/>
</dbReference>
<dbReference type="AlphaFoldDB" id="A0A0R3KTJ8"/>
<dbReference type="InterPro" id="IPR051316">
    <property type="entry name" value="Zinc-reg_GTPase_activator"/>
</dbReference>
<feature type="region of interest" description="Disordered" evidence="7">
    <location>
        <begin position="220"/>
        <end position="250"/>
    </location>
</feature>
<dbReference type="Proteomes" id="UP000050863">
    <property type="component" value="Unassembled WGS sequence"/>
</dbReference>
<keyword evidence="2" id="KW-0378">Hydrolase</keyword>
<reference evidence="9 10" key="1">
    <citation type="submission" date="2014-03" db="EMBL/GenBank/DDBJ databases">
        <title>Bradyrhizobium valentinum sp. nov., isolated from effective nodules of Lupinus mariae-josephae, a lupine endemic of basic-lime soils in Eastern Spain.</title>
        <authorList>
            <person name="Duran D."/>
            <person name="Rey L."/>
            <person name="Navarro A."/>
            <person name="Busquets A."/>
            <person name="Imperial J."/>
            <person name="Ruiz-Argueso T."/>
        </authorList>
    </citation>
    <scope>NUCLEOTIDE SEQUENCE [LARGE SCALE GENOMIC DNA]</scope>
    <source>
        <strain evidence="9 10">PAC68</strain>
    </source>
</reference>
<dbReference type="PANTHER" id="PTHR13748">
    <property type="entry name" value="COBW-RELATED"/>
    <property type="match status" value="1"/>
</dbReference>
<gene>
    <name evidence="9" type="ORF">CQ12_23680</name>
</gene>
<dbReference type="GO" id="GO:0000166">
    <property type="term" value="F:nucleotide binding"/>
    <property type="evidence" value="ECO:0007669"/>
    <property type="project" value="UniProtKB-KW"/>
</dbReference>
<dbReference type="Pfam" id="PF02492">
    <property type="entry name" value="cobW"/>
    <property type="match status" value="1"/>
</dbReference>
<feature type="compositionally biased region" description="Basic residues" evidence="7">
    <location>
        <begin position="239"/>
        <end position="248"/>
    </location>
</feature>
<dbReference type="Gene3D" id="3.40.50.300">
    <property type="entry name" value="P-loop containing nucleotide triphosphate hydrolases"/>
    <property type="match status" value="1"/>
</dbReference>
<proteinExistence type="inferred from homology"/>
<comment type="caution">
    <text evidence="9">The sequence shown here is derived from an EMBL/GenBank/DDBJ whole genome shotgun (WGS) entry which is preliminary data.</text>
</comment>
<name>A0A0R3KTJ8_9BRAD</name>
<dbReference type="CDD" id="cd03112">
    <property type="entry name" value="CobW-like"/>
    <property type="match status" value="1"/>
</dbReference>
<dbReference type="OrthoDB" id="9808822at2"/>
<dbReference type="STRING" id="280332.CQ12_23680"/>
<dbReference type="SMART" id="SM00833">
    <property type="entry name" value="CobW_C"/>
    <property type="match status" value="1"/>
</dbReference>
<organism evidence="9 10">
    <name type="scientific">Bradyrhizobium jicamae</name>
    <dbReference type="NCBI Taxonomy" id="280332"/>
    <lineage>
        <taxon>Bacteria</taxon>
        <taxon>Pseudomonadati</taxon>
        <taxon>Pseudomonadota</taxon>
        <taxon>Alphaproteobacteria</taxon>
        <taxon>Hyphomicrobiales</taxon>
        <taxon>Nitrobacteraceae</taxon>
        <taxon>Bradyrhizobium</taxon>
    </lineage>
</organism>
<feature type="compositionally biased region" description="Basic and acidic residues" evidence="7">
    <location>
        <begin position="220"/>
        <end position="238"/>
    </location>
</feature>
<evidence type="ECO:0000256" key="2">
    <source>
        <dbReference type="ARBA" id="ARBA00022801"/>
    </source>
</evidence>
<protein>
    <submittedName>
        <fullName evidence="9">Cobalamin biosynthesis protein CobW</fullName>
    </submittedName>
</protein>
<dbReference type="InterPro" id="IPR011629">
    <property type="entry name" value="CobW-like_C"/>
</dbReference>
<evidence type="ECO:0000259" key="8">
    <source>
        <dbReference type="SMART" id="SM00833"/>
    </source>
</evidence>
<feature type="domain" description="CobW C-terminal" evidence="8">
    <location>
        <begin position="255"/>
        <end position="349"/>
    </location>
</feature>
<dbReference type="InterPro" id="IPR036627">
    <property type="entry name" value="CobW-likC_sf"/>
</dbReference>
<dbReference type="InterPro" id="IPR027417">
    <property type="entry name" value="P-loop_NTPase"/>
</dbReference>
<dbReference type="SUPFAM" id="SSF90002">
    <property type="entry name" value="Hypothetical protein YjiA, C-terminal domain"/>
    <property type="match status" value="1"/>
</dbReference>
<evidence type="ECO:0000256" key="4">
    <source>
        <dbReference type="ARBA" id="ARBA00034320"/>
    </source>
</evidence>
<evidence type="ECO:0000256" key="1">
    <source>
        <dbReference type="ARBA" id="ARBA00022741"/>
    </source>
</evidence>
<dbReference type="Gene3D" id="3.30.1220.10">
    <property type="entry name" value="CobW-like, C-terminal domain"/>
    <property type="match status" value="1"/>
</dbReference>
<accession>A0A0R3KTJ8</accession>
<keyword evidence="3" id="KW-0143">Chaperone</keyword>
<evidence type="ECO:0000256" key="7">
    <source>
        <dbReference type="SAM" id="MobiDB-lite"/>
    </source>
</evidence>
<dbReference type="RefSeq" id="WP_057838955.1">
    <property type="nucleotide sequence ID" value="NZ_LLXZ01000181.1"/>
</dbReference>
<dbReference type="PANTHER" id="PTHR13748:SF59">
    <property type="entry name" value="COBW C-TERMINAL DOMAIN-CONTAINING PROTEIN"/>
    <property type="match status" value="1"/>
</dbReference>
<sequence>MSELSSQKIPVTVLTGYLGAGKTTLLNRILSENHGKKYAVIVNEFGEIGIDNDLIIGADEEVFEMNNGCVCCTVRGDLVRIMDGLMKRKGKFDAIIVETTGLADPAPVAQTFFVDEDVQKNARLDAVVTVADAKWLSDRLKDAPEAKNQIAFADVIVLNKTDLVSKPELAEVEARIRGINPYAKLHRTERCKVALADVLERGAFDLDRILEIEPEFLDAGDDHHHHDHDHHHGHDHHHDHGHSHGGLKHYHDEDMQSLSLRSDKPLDPTLFMPWLQNLVATEGQKILRSKGILAFTDDDDRYVFQGVHMMLEGDHQRKWKEGEPRESRVVFIGRELPEKAIRDGFEACIVA</sequence>
<dbReference type="InterPro" id="IPR003495">
    <property type="entry name" value="CobW/HypB/UreG_nucleotide-bd"/>
</dbReference>
<comment type="similarity">
    <text evidence="4">Belongs to the SIMIBI class G3E GTPase family. ZNG1 subfamily.</text>
</comment>
<comment type="function">
    <text evidence="5">Zinc chaperone that directly transfers zinc cofactor to target proteins, thereby activating them. Zinc is transferred from the CXCC motif in the GTPase domain to the zinc binding site in target proteins in a process requiring GTP hydrolysis.</text>
</comment>
<keyword evidence="1" id="KW-0547">Nucleotide-binding</keyword>
<evidence type="ECO:0000256" key="5">
    <source>
        <dbReference type="ARBA" id="ARBA00045658"/>
    </source>
</evidence>
<dbReference type="SUPFAM" id="SSF52540">
    <property type="entry name" value="P-loop containing nucleoside triphosphate hydrolases"/>
    <property type="match status" value="1"/>
</dbReference>